<proteinExistence type="predicted"/>
<dbReference type="Proteomes" id="UP001501532">
    <property type="component" value="Unassembled WGS sequence"/>
</dbReference>
<keyword evidence="3" id="KW-1185">Reference proteome</keyword>
<evidence type="ECO:0000313" key="3">
    <source>
        <dbReference type="Proteomes" id="UP001501532"/>
    </source>
</evidence>
<comment type="caution">
    <text evidence="2">The sequence shown here is derived from an EMBL/GenBank/DDBJ whole genome shotgun (WGS) entry which is preliminary data.</text>
</comment>
<sequence>MRSRHKARGGAVESVERFCVSVWFTGHLAAAVTLGTLIANDHQDLAAGQRPTVSQPDAGPDAADRAF</sequence>
<dbReference type="EMBL" id="BAAAUF010000118">
    <property type="protein sequence ID" value="GAA3078913.1"/>
    <property type="molecule type" value="Genomic_DNA"/>
</dbReference>
<protein>
    <recommendedName>
        <fullName evidence="4">Tn3 transposase DDE domain-containing protein</fullName>
    </recommendedName>
</protein>
<evidence type="ECO:0000256" key="1">
    <source>
        <dbReference type="SAM" id="MobiDB-lite"/>
    </source>
</evidence>
<organism evidence="2 3">
    <name type="scientific">Streptomyces glomeratus</name>
    <dbReference type="NCBI Taxonomy" id="284452"/>
    <lineage>
        <taxon>Bacteria</taxon>
        <taxon>Bacillati</taxon>
        <taxon>Actinomycetota</taxon>
        <taxon>Actinomycetes</taxon>
        <taxon>Kitasatosporales</taxon>
        <taxon>Streptomycetaceae</taxon>
        <taxon>Streptomyces</taxon>
    </lineage>
</organism>
<name>A0ABP6M4Z8_9ACTN</name>
<feature type="region of interest" description="Disordered" evidence="1">
    <location>
        <begin position="48"/>
        <end position="67"/>
    </location>
</feature>
<accession>A0ABP6M4Z8</accession>
<gene>
    <name evidence="2" type="ORF">GCM10010448_70590</name>
</gene>
<dbReference type="RefSeq" id="WP_234517298.1">
    <property type="nucleotide sequence ID" value="NZ_BAAAUF010000118.1"/>
</dbReference>
<evidence type="ECO:0008006" key="4">
    <source>
        <dbReference type="Google" id="ProtNLM"/>
    </source>
</evidence>
<reference evidence="3" key="1">
    <citation type="journal article" date="2019" name="Int. J. Syst. Evol. Microbiol.">
        <title>The Global Catalogue of Microorganisms (GCM) 10K type strain sequencing project: providing services to taxonomists for standard genome sequencing and annotation.</title>
        <authorList>
            <consortium name="The Broad Institute Genomics Platform"/>
            <consortium name="The Broad Institute Genome Sequencing Center for Infectious Disease"/>
            <person name="Wu L."/>
            <person name="Ma J."/>
        </authorList>
    </citation>
    <scope>NUCLEOTIDE SEQUENCE [LARGE SCALE GENOMIC DNA]</scope>
    <source>
        <strain evidence="3">JCM 9091</strain>
    </source>
</reference>
<evidence type="ECO:0000313" key="2">
    <source>
        <dbReference type="EMBL" id="GAA3078913.1"/>
    </source>
</evidence>